<dbReference type="PANTHER" id="PTHR11626:SF2">
    <property type="entry name" value="SQUALENE SYNTHASE"/>
    <property type="match status" value="1"/>
</dbReference>
<name>A0A934VWX3_9BACT</name>
<gene>
    <name evidence="1" type="ORF">JIN85_12575</name>
</gene>
<dbReference type="GO" id="GO:0051996">
    <property type="term" value="F:squalene synthase [NAD(P)H] activity"/>
    <property type="evidence" value="ECO:0007669"/>
    <property type="project" value="InterPro"/>
</dbReference>
<dbReference type="InterPro" id="IPR002060">
    <property type="entry name" value="Squ/phyt_synthse"/>
</dbReference>
<sequence length="301" mass="34084">MESNLGKSVLKEVSRSFYLSLRLLPREMRTGTSIGYLLARTSDTIADTAGLPVDLRLQWLERFSAAVVSDEGLKWSPNLMKQLSPSERALFQRSDEILKWYWSIVSDERELIEEVVSTIIAGQRFDLERFANASASEPVALTDEAELENYTWHVAGCVGAFWTKLGHLTLGDRFSGSPISGLLEKGIRYGKGLQLVNILRDLPEDLAAGRCYLPVENPQDIPQLMAMHARWLERASQWIGDGEEYGRELKSRRLRMASVLPARIAAETLSRMKGASWSELQNRIKVPRRQVYGLLLQSLFR</sequence>
<dbReference type="Proteomes" id="UP000603141">
    <property type="component" value="Unassembled WGS sequence"/>
</dbReference>
<organism evidence="1 2">
    <name type="scientific">Luteolibacter pohnpeiensis</name>
    <dbReference type="NCBI Taxonomy" id="454153"/>
    <lineage>
        <taxon>Bacteria</taxon>
        <taxon>Pseudomonadati</taxon>
        <taxon>Verrucomicrobiota</taxon>
        <taxon>Verrucomicrobiia</taxon>
        <taxon>Verrucomicrobiales</taxon>
        <taxon>Verrucomicrobiaceae</taxon>
        <taxon>Luteolibacter</taxon>
    </lineage>
</organism>
<dbReference type="InterPro" id="IPR044844">
    <property type="entry name" value="Trans_IPPS_euk-type"/>
</dbReference>
<dbReference type="AlphaFoldDB" id="A0A934VWX3"/>
<dbReference type="EMBL" id="JAENIJ010000019">
    <property type="protein sequence ID" value="MBK1883253.1"/>
    <property type="molecule type" value="Genomic_DNA"/>
</dbReference>
<proteinExistence type="predicted"/>
<keyword evidence="2" id="KW-1185">Reference proteome</keyword>
<protein>
    <submittedName>
        <fullName evidence="1">Squalene/phytoene synthase family protein</fullName>
    </submittedName>
</protein>
<comment type="caution">
    <text evidence="1">The sequence shown here is derived from an EMBL/GenBank/DDBJ whole genome shotgun (WGS) entry which is preliminary data.</text>
</comment>
<dbReference type="SFLD" id="SFLDS00005">
    <property type="entry name" value="Isoprenoid_Synthase_Type_I"/>
    <property type="match status" value="1"/>
</dbReference>
<dbReference type="SFLD" id="SFLDG01018">
    <property type="entry name" value="Squalene/Phytoene_Synthase_Lik"/>
    <property type="match status" value="1"/>
</dbReference>
<dbReference type="PANTHER" id="PTHR11626">
    <property type="entry name" value="FARNESYL-DIPHOSPHATE FARNESYLTRANSFERASE"/>
    <property type="match status" value="1"/>
</dbReference>
<dbReference type="Pfam" id="PF00494">
    <property type="entry name" value="SQS_PSY"/>
    <property type="match status" value="1"/>
</dbReference>
<evidence type="ECO:0000313" key="2">
    <source>
        <dbReference type="Proteomes" id="UP000603141"/>
    </source>
</evidence>
<dbReference type="InterPro" id="IPR008949">
    <property type="entry name" value="Isoprenoid_synthase_dom_sf"/>
</dbReference>
<dbReference type="GO" id="GO:0045338">
    <property type="term" value="P:farnesyl diphosphate metabolic process"/>
    <property type="evidence" value="ECO:0007669"/>
    <property type="project" value="InterPro"/>
</dbReference>
<accession>A0A934VWX3</accession>
<dbReference type="SUPFAM" id="SSF48576">
    <property type="entry name" value="Terpenoid synthases"/>
    <property type="match status" value="1"/>
</dbReference>
<evidence type="ECO:0000313" key="1">
    <source>
        <dbReference type="EMBL" id="MBK1883253.1"/>
    </source>
</evidence>
<reference evidence="1" key="1">
    <citation type="submission" date="2021-01" db="EMBL/GenBank/DDBJ databases">
        <title>Modified the classification status of verrucomicrobia.</title>
        <authorList>
            <person name="Feng X."/>
        </authorList>
    </citation>
    <scope>NUCLEOTIDE SEQUENCE</scope>
    <source>
        <strain evidence="1">KCTC 22041</strain>
    </source>
</reference>
<dbReference type="RefSeq" id="WP_200271190.1">
    <property type="nucleotide sequence ID" value="NZ_JAENIJ010000019.1"/>
</dbReference>
<dbReference type="Gene3D" id="1.10.600.10">
    <property type="entry name" value="Farnesyl Diphosphate Synthase"/>
    <property type="match status" value="1"/>
</dbReference>